<proteinExistence type="predicted"/>
<protein>
    <submittedName>
        <fullName evidence="2">Transcriptional regulator, AsnC family</fullName>
    </submittedName>
</protein>
<keyword evidence="3" id="KW-1185">Reference proteome</keyword>
<organism evidence="2 3">
    <name type="scientific">Nitrosarchaeum koreense MY1</name>
    <dbReference type="NCBI Taxonomy" id="1001994"/>
    <lineage>
        <taxon>Archaea</taxon>
        <taxon>Nitrososphaerota</taxon>
        <taxon>Nitrososphaeria</taxon>
        <taxon>Nitrosopumilales</taxon>
        <taxon>Nitrosopumilaceae</taxon>
        <taxon>Nitrosarchaeum</taxon>
    </lineage>
</organism>
<dbReference type="InterPro" id="IPR019887">
    <property type="entry name" value="Tscrpt_reg_AsnC/Lrp_C"/>
</dbReference>
<comment type="caution">
    <text evidence="2">The sequence shown here is derived from an EMBL/GenBank/DDBJ whole genome shotgun (WGS) entry which is preliminary data.</text>
</comment>
<dbReference type="EMBL" id="AFPU01000001">
    <property type="protein sequence ID" value="EGP94137.1"/>
    <property type="molecule type" value="Genomic_DNA"/>
</dbReference>
<dbReference type="Proteomes" id="UP000004440">
    <property type="component" value="Unassembled WGS sequence"/>
</dbReference>
<dbReference type="STRING" id="1001994.MY1_1381"/>
<reference evidence="2 3" key="1">
    <citation type="journal article" date="2011" name="J. Bacteriol.">
        <title>Genome Sequence of an Ammonia-Oxidizing Soil Archaeon, "Candidatus Nitrosoarchaeum koreensis" MY1.</title>
        <authorList>
            <person name="Kim B.K."/>
            <person name="Jung M.Y."/>
            <person name="Yu D.S."/>
            <person name="Park S.J."/>
            <person name="Oh T.K."/>
            <person name="Rhee S.K."/>
            <person name="Kim J.F."/>
        </authorList>
    </citation>
    <scope>NUCLEOTIDE SEQUENCE [LARGE SCALE GENOMIC DNA]</scope>
    <source>
        <strain evidence="2 3">MY1</strain>
    </source>
</reference>
<dbReference type="AlphaFoldDB" id="F9CYH5"/>
<gene>
    <name evidence="2" type="ORF">MY1_1381</name>
</gene>
<accession>F9CYH5</accession>
<dbReference type="InterPro" id="IPR011008">
    <property type="entry name" value="Dimeric_a/b-barrel"/>
</dbReference>
<evidence type="ECO:0000313" key="3">
    <source>
        <dbReference type="Proteomes" id="UP000004440"/>
    </source>
</evidence>
<dbReference type="SUPFAM" id="SSF54909">
    <property type="entry name" value="Dimeric alpha+beta barrel"/>
    <property type="match status" value="1"/>
</dbReference>
<evidence type="ECO:0000313" key="2">
    <source>
        <dbReference type="EMBL" id="EGP94137.1"/>
    </source>
</evidence>
<sequence length="83" mass="9544">MFFIAIEMEKAYMLISCEIGEEHSIYLKLKEIPEIKDCTITFGNYDIVVSLETETITQLNNIISTKIRKVGKIRSTITLRVTT</sequence>
<dbReference type="Gene3D" id="3.30.70.920">
    <property type="match status" value="1"/>
</dbReference>
<name>F9CYH5_9ARCH</name>
<dbReference type="Pfam" id="PF01037">
    <property type="entry name" value="AsnC_trans_reg"/>
    <property type="match status" value="1"/>
</dbReference>
<feature type="domain" description="Transcription regulator AsnC/Lrp ligand binding" evidence="1">
    <location>
        <begin position="14"/>
        <end position="79"/>
    </location>
</feature>
<evidence type="ECO:0000259" key="1">
    <source>
        <dbReference type="Pfam" id="PF01037"/>
    </source>
</evidence>